<evidence type="ECO:0000256" key="4">
    <source>
        <dbReference type="ARBA" id="ARBA00032027"/>
    </source>
</evidence>
<dbReference type="GO" id="GO:0019905">
    <property type="term" value="F:syntaxin binding"/>
    <property type="evidence" value="ECO:0007669"/>
    <property type="project" value="TreeGrafter"/>
</dbReference>
<dbReference type="Gene3D" id="2.30.29.30">
    <property type="entry name" value="Pleckstrin-homology domain (PH domain)/Phosphotyrosine-binding domain (PTB)"/>
    <property type="match status" value="1"/>
</dbReference>
<dbReference type="GO" id="GO:0005886">
    <property type="term" value="C:plasma membrane"/>
    <property type="evidence" value="ECO:0007669"/>
    <property type="project" value="TreeGrafter"/>
</dbReference>
<evidence type="ECO:0000256" key="3">
    <source>
        <dbReference type="ARBA" id="ARBA00024443"/>
    </source>
</evidence>
<dbReference type="GeneID" id="106071930"/>
<dbReference type="SUPFAM" id="SSF58038">
    <property type="entry name" value="SNARE fusion complex"/>
    <property type="match status" value="2"/>
</dbReference>
<dbReference type="AlphaFoldDB" id="A0A9W2Z1F9"/>
<dbReference type="Proteomes" id="UP001165740">
    <property type="component" value="Chromosome 1"/>
</dbReference>
<dbReference type="GO" id="GO:0005484">
    <property type="term" value="F:SNAP receptor activity"/>
    <property type="evidence" value="ECO:0007669"/>
    <property type="project" value="TreeGrafter"/>
</dbReference>
<name>A0A9W2Z1F9_BIOGL</name>
<dbReference type="PANTHER" id="PTHR19305:SF1">
    <property type="entry name" value="SYNAPTOSOMAL-ASSOCIATED PROTEIN 47"/>
    <property type="match status" value="1"/>
</dbReference>
<dbReference type="Gene3D" id="1.20.5.110">
    <property type="match status" value="2"/>
</dbReference>
<dbReference type="PANTHER" id="PTHR19305">
    <property type="entry name" value="SYNAPTOSOMAL ASSOCIATED PROTEIN"/>
    <property type="match status" value="1"/>
</dbReference>
<evidence type="ECO:0000259" key="5">
    <source>
        <dbReference type="PROSITE" id="PS50192"/>
    </source>
</evidence>
<keyword evidence="6" id="KW-1185">Reference proteome</keyword>
<keyword evidence="1" id="KW-0677">Repeat</keyword>
<dbReference type="PROSITE" id="PS50192">
    <property type="entry name" value="T_SNARE"/>
    <property type="match status" value="1"/>
</dbReference>
<dbReference type="GO" id="GO:0031201">
    <property type="term" value="C:SNARE complex"/>
    <property type="evidence" value="ECO:0007669"/>
    <property type="project" value="TreeGrafter"/>
</dbReference>
<evidence type="ECO:0000313" key="6">
    <source>
        <dbReference type="Proteomes" id="UP001165740"/>
    </source>
</evidence>
<dbReference type="OMA" id="DICIHTW"/>
<dbReference type="RefSeq" id="XP_055868878.1">
    <property type="nucleotide sequence ID" value="XM_056012903.1"/>
</dbReference>
<sequence>MATVSEFREYFVRSWNAMYYVTSLQKWSNGQLCLSPNLIHFKSNDLEISSTGENPIELYLNVSQISSICKVMSSFVFPAIKITQINGEWHWFSSFENRNEVFLLINHFFQKRACQNVLSSSSSLSSSTLLPYDHQRTKMGTELLQSVYDSQATLQKGAVSLVEQGHQLRNAAVKMEEIHEDLTVAERITKGINSWLGRWKLPPTVKADELILVRDNDIPDVWDIEALCSKIIGCRHENQNINVFRISGDGLSIIDMKQKLLHHFKLSDISCIKVVSPWEIFVTQSFIGQPDLSFNVISSSLPSLLPKLEQYFKRKIEYMNPPDSHQTRHFEPHWDKPVVKSLKSKSTPKSLSDNVNDREQLVVSTEKQKSIISDAEISELTSTLANLKSLALDIQVEQTEQLTVIDSLTQSVTKANDRIQSVNKVINKNNK</sequence>
<accession>A0A9W2Z1F9</accession>
<evidence type="ECO:0000256" key="1">
    <source>
        <dbReference type="ARBA" id="ARBA00022737"/>
    </source>
</evidence>
<dbReference type="GO" id="GO:0098793">
    <property type="term" value="C:presynapse"/>
    <property type="evidence" value="ECO:0007669"/>
    <property type="project" value="GOC"/>
</dbReference>
<evidence type="ECO:0000256" key="2">
    <source>
        <dbReference type="ARBA" id="ARBA00024354"/>
    </source>
</evidence>
<gene>
    <name evidence="7" type="primary">LOC106071930</name>
</gene>
<dbReference type="InterPro" id="IPR011993">
    <property type="entry name" value="PH-like_dom_sf"/>
</dbReference>
<reference evidence="7" key="1">
    <citation type="submission" date="2025-08" db="UniProtKB">
        <authorList>
            <consortium name="RefSeq"/>
        </authorList>
    </citation>
    <scope>IDENTIFICATION</scope>
</reference>
<dbReference type="GO" id="GO:0031629">
    <property type="term" value="P:synaptic vesicle fusion to presynaptic active zone membrane"/>
    <property type="evidence" value="ECO:0007669"/>
    <property type="project" value="TreeGrafter"/>
</dbReference>
<proteinExistence type="inferred from homology"/>
<dbReference type="OrthoDB" id="10009801at2759"/>
<feature type="domain" description="T-SNARE coiled-coil homology" evidence="5">
    <location>
        <begin position="373"/>
        <end position="429"/>
    </location>
</feature>
<comment type="similarity">
    <text evidence="2">Belongs to the SVAP1 family.</text>
</comment>
<dbReference type="GO" id="GO:0016082">
    <property type="term" value="P:synaptic vesicle priming"/>
    <property type="evidence" value="ECO:0007669"/>
    <property type="project" value="TreeGrafter"/>
</dbReference>
<protein>
    <recommendedName>
        <fullName evidence="3">Synaptosomal-associated protein 47</fullName>
    </recommendedName>
    <alternativeName>
        <fullName evidence="4">Synaptosomal-associated 47 kDa protein</fullName>
    </alternativeName>
</protein>
<evidence type="ECO:0000313" key="7">
    <source>
        <dbReference type="RefSeq" id="XP_055868878.1"/>
    </source>
</evidence>
<organism evidence="6 7">
    <name type="scientific">Biomphalaria glabrata</name>
    <name type="common">Bloodfluke planorb</name>
    <name type="synonym">Freshwater snail</name>
    <dbReference type="NCBI Taxonomy" id="6526"/>
    <lineage>
        <taxon>Eukaryota</taxon>
        <taxon>Metazoa</taxon>
        <taxon>Spiralia</taxon>
        <taxon>Lophotrochozoa</taxon>
        <taxon>Mollusca</taxon>
        <taxon>Gastropoda</taxon>
        <taxon>Heterobranchia</taxon>
        <taxon>Euthyneura</taxon>
        <taxon>Panpulmonata</taxon>
        <taxon>Hygrophila</taxon>
        <taxon>Lymnaeoidea</taxon>
        <taxon>Planorbidae</taxon>
        <taxon>Biomphalaria</taxon>
    </lineage>
</organism>
<dbReference type="InterPro" id="IPR000727">
    <property type="entry name" value="T_SNARE_dom"/>
</dbReference>